<dbReference type="GO" id="GO:0000160">
    <property type="term" value="P:phosphorelay signal transduction system"/>
    <property type="evidence" value="ECO:0007669"/>
    <property type="project" value="InterPro"/>
</dbReference>
<dbReference type="RefSeq" id="WP_238212870.1">
    <property type="nucleotide sequence ID" value="NZ_BPUS01000006.1"/>
</dbReference>
<feature type="domain" description="Response regulatory" evidence="2">
    <location>
        <begin position="2"/>
        <end position="85"/>
    </location>
</feature>
<proteinExistence type="predicted"/>
<dbReference type="InterPro" id="IPR001789">
    <property type="entry name" value="Sig_transdc_resp-reg_receiver"/>
</dbReference>
<sequence length="85" mass="8782">MKVLVVDDNADSAGSIALLLGIYGHDVKTAYRGAQTIDIAGVFCPDLILLDLSTGYEAIPLLRDAIGGTALVVAAMTGYGLEADK</sequence>
<evidence type="ECO:0000259" key="2">
    <source>
        <dbReference type="PROSITE" id="PS50110"/>
    </source>
</evidence>
<dbReference type="PROSITE" id="PS50110">
    <property type="entry name" value="RESPONSE_REGULATORY"/>
    <property type="match status" value="1"/>
</dbReference>
<reference evidence="3" key="1">
    <citation type="submission" date="2022-09" db="EMBL/GenBank/DDBJ databases">
        <title>Isolation and characterization of 3-chlorobenzoate degrading bacteria from soils in Shizuoka.</title>
        <authorList>
            <person name="Ifat A."/>
            <person name="Ogawa N."/>
            <person name="Kimbara K."/>
            <person name="Moriuchi R."/>
            <person name="Dohra H."/>
            <person name="Shintani M."/>
        </authorList>
    </citation>
    <scope>NUCLEOTIDE SEQUENCE</scope>
    <source>
        <strain evidence="3">19CS4-2</strain>
    </source>
</reference>
<feature type="modified residue" description="4-aspartylphosphate" evidence="1">
    <location>
        <position position="51"/>
    </location>
</feature>
<dbReference type="EMBL" id="BPUS01000006">
    <property type="protein sequence ID" value="GJH26279.1"/>
    <property type="molecule type" value="Genomic_DNA"/>
</dbReference>
<dbReference type="AlphaFoldDB" id="A0AA37MSR0"/>
<comment type="caution">
    <text evidence="3">The sequence shown here is derived from an EMBL/GenBank/DDBJ whole genome shotgun (WGS) entry which is preliminary data.</text>
</comment>
<protein>
    <recommendedName>
        <fullName evidence="2">Response regulatory domain-containing protein</fullName>
    </recommendedName>
</protein>
<dbReference type="Gene3D" id="3.40.50.2300">
    <property type="match status" value="1"/>
</dbReference>
<evidence type="ECO:0000313" key="3">
    <source>
        <dbReference type="EMBL" id="GJH26279.1"/>
    </source>
</evidence>
<dbReference type="SUPFAM" id="SSF52172">
    <property type="entry name" value="CheY-like"/>
    <property type="match status" value="1"/>
</dbReference>
<accession>A0AA37MSR0</accession>
<evidence type="ECO:0000313" key="4">
    <source>
        <dbReference type="Proteomes" id="UP001055111"/>
    </source>
</evidence>
<dbReference type="Proteomes" id="UP001055111">
    <property type="component" value="Unassembled WGS sequence"/>
</dbReference>
<keyword evidence="1" id="KW-0597">Phosphoprotein</keyword>
<name>A0AA37MSR0_9BURK</name>
<evidence type="ECO:0000256" key="1">
    <source>
        <dbReference type="PROSITE-ProRule" id="PRU00169"/>
    </source>
</evidence>
<gene>
    <name evidence="3" type="ORF">CBA19CS42_17205</name>
</gene>
<dbReference type="InterPro" id="IPR011006">
    <property type="entry name" value="CheY-like_superfamily"/>
</dbReference>
<organism evidence="3 4">
    <name type="scientific">Caballeronia novacaledonica</name>
    <dbReference type="NCBI Taxonomy" id="1544861"/>
    <lineage>
        <taxon>Bacteria</taxon>
        <taxon>Pseudomonadati</taxon>
        <taxon>Pseudomonadota</taxon>
        <taxon>Betaproteobacteria</taxon>
        <taxon>Burkholderiales</taxon>
        <taxon>Burkholderiaceae</taxon>
        <taxon>Caballeronia</taxon>
    </lineage>
</organism>